<dbReference type="OrthoDB" id="413361at2759"/>
<dbReference type="EMBL" id="CAJNJA010080563">
    <property type="protein sequence ID" value="CAE7928011.1"/>
    <property type="molecule type" value="Genomic_DNA"/>
</dbReference>
<evidence type="ECO:0000313" key="4">
    <source>
        <dbReference type="Proteomes" id="UP000601435"/>
    </source>
</evidence>
<dbReference type="Proteomes" id="UP000601435">
    <property type="component" value="Unassembled WGS sequence"/>
</dbReference>
<keyword evidence="4" id="KW-1185">Reference proteome</keyword>
<name>A0A813BTV2_9DINO</name>
<gene>
    <name evidence="3" type="primary">RE1</name>
    <name evidence="3" type="ORF">SNEC2469_LOCUS32180</name>
</gene>
<comment type="caution">
    <text evidence="3">The sequence shown here is derived from an EMBL/GenBank/DDBJ whole genome shotgun (WGS) entry which is preliminary data.</text>
</comment>
<evidence type="ECO:0000259" key="2">
    <source>
        <dbReference type="PROSITE" id="PS50994"/>
    </source>
</evidence>
<feature type="region of interest" description="Disordered" evidence="1">
    <location>
        <begin position="839"/>
        <end position="902"/>
    </location>
</feature>
<feature type="compositionally biased region" description="Polar residues" evidence="1">
    <location>
        <begin position="841"/>
        <end position="852"/>
    </location>
</feature>
<evidence type="ECO:0000256" key="1">
    <source>
        <dbReference type="SAM" id="MobiDB-lite"/>
    </source>
</evidence>
<dbReference type="InterPro" id="IPR013103">
    <property type="entry name" value="RVT_2"/>
</dbReference>
<dbReference type="InterPro" id="IPR036397">
    <property type="entry name" value="RNaseH_sf"/>
</dbReference>
<dbReference type="GO" id="GO:0015074">
    <property type="term" value="P:DNA integration"/>
    <property type="evidence" value="ECO:0007669"/>
    <property type="project" value="InterPro"/>
</dbReference>
<dbReference type="InterPro" id="IPR012337">
    <property type="entry name" value="RNaseH-like_sf"/>
</dbReference>
<feature type="non-terminal residue" evidence="3">
    <location>
        <position position="1561"/>
    </location>
</feature>
<feature type="domain" description="Integrase catalytic" evidence="2">
    <location>
        <begin position="638"/>
        <end position="803"/>
    </location>
</feature>
<feature type="compositionally biased region" description="Basic and acidic residues" evidence="1">
    <location>
        <begin position="868"/>
        <end position="877"/>
    </location>
</feature>
<reference evidence="3" key="1">
    <citation type="submission" date="2021-02" db="EMBL/GenBank/DDBJ databases">
        <authorList>
            <person name="Dougan E. K."/>
            <person name="Rhodes N."/>
            <person name="Thang M."/>
            <person name="Chan C."/>
        </authorList>
    </citation>
    <scope>NUCLEOTIDE SEQUENCE</scope>
</reference>
<proteinExistence type="predicted"/>
<dbReference type="Pfam" id="PF07727">
    <property type="entry name" value="RVT_2"/>
    <property type="match status" value="1"/>
</dbReference>
<dbReference type="GO" id="GO:0003676">
    <property type="term" value="F:nucleic acid binding"/>
    <property type="evidence" value="ECO:0007669"/>
    <property type="project" value="InterPro"/>
</dbReference>
<feature type="compositionally biased region" description="Basic and acidic residues" evidence="1">
    <location>
        <begin position="886"/>
        <end position="902"/>
    </location>
</feature>
<accession>A0A813BTV2</accession>
<sequence length="1561" mass="177468">AFRDYEIRAKLWLATTKVRPQVQGPLLLKNLSSTPFDDLKHLAREFLWMQSSTTGEELLQKMATKELYGEDEREKMINTLAKLTYTLRRQKNEGHKAFFARWENQIRKVNEHKVVLPSEYLGFLLINALQLSQNDIKLLMNDNQGKLTRKVVKEWTRVKESDLAWRNTEAGTIPKKANAVLHLDDDIEDGHLGTNEQEEADEDLEILLSAMEQLEDHEENSDLGGDVFDEDEVKEVLATMVRERGKGNGRNFKAVADAKKAKGLARGYGIHRDPRCRFNAKGDHGGIQAGNSYKVSIELLKKRTRCKKCNKLLAQGEDTEEALFMHYMDYLDECRDSQASSSGNRVDLSGTSEGPLMSHFVLQSILGARGLQLDEVHLFKSVNGMSSKAPFLISLPFLIYCKDYRKNSKRTENGSHEILDYQKNPKHNENESHEILDYEKNPKHNENESHEILAGDLGVEEAGQEAPMVTGPQDMGVTAEMLQTEGVHELENETVAVILHEAEVIPKPDTYESCRGFPWRTTWQRREDGTWQLLEDEIRWEELHQPERHLPHGGTLVVLFRKRIDGRPSRHVRNFPGMQAITLERMVHRAHEGLGHPELNRFLRILRLSKVSDQVLEVAKKMRCSVCEAYKLPAAARQGAPPREELFINDLVGVDTIHLRNHKGEAVPALNMIDWRSHFQLVVPMETENAKEARTAYRQWIRFFGPPKKVMLDMGSEFKAEFKKQIEADGSETIPGALEASTQRGLTERAGGVYKDILYKAVMTYTCSNLEEWKELVDTTCMTRNRLLLRAGYSPIQRVIGYTPRLPGGLLSGTDSDQGVASLRRTVIKPYGRRRLLGHGNTVSVPLNGTRQETSDVIPEGGCEEEGDGPREEHGEVEMEAEQEDQEMRADNKREAEDEIAPEGKRSRAALLEIYHMNLKSLAKQRQKKEAKVTDFHGKDATRLHKAILKEINNNLATGAYEILPLKESEQVRATRPEKVMESRYVLTKKPLEPSEVNKAASEDLLLDDRTHGPVKAKCRHVMKGFSDEAALDVESTTPQVNRDSVIFVTQAFHSGDRVNRELYCSQPREGIPGVHPKQLIRLLKTCYGLTDGPFAWYQHLSKRLLRDGYMQSRSDPCVFLLHEKTSNGENKELKGIIGVATDDLLHGGDADHWRNISAIARDYKLGKNQTMSGRFTGKDFKKEADGSITISQEFYVNEKVEQCDLAGRVSLLQQSFPEPKVMDLVECNKISEEATKHKDLGVKAGWGNAKEAVWIENSEEDVWEETPDRWIRHHRTERRTTFHPGAASGGPDLHDLLPARRAEYFSENEGVMNYEICEDEWCDQKGIRLLKESCWRGQTIFYKAAEGQGVSHGQVHSSLTQLQQLSSQGGQIIMYHDKRLAEDSQPRMVTLAAWKSFRLKRKTVDTLAAEGQALQSGIGSIHWHRLMFLEAFYGMMTTTQWRDESRRLPFMAAVDSKSLYDATNKCASTTAYISDKRTAINIAAIKADLIETSGRVRWIDTRAMLADPLTKPHPSNYLRFVMRSGRWSVVEEGTALQHKALEREGAKPHALYLMFWEFRV</sequence>
<dbReference type="SUPFAM" id="SSF53098">
    <property type="entry name" value="Ribonuclease H-like"/>
    <property type="match status" value="1"/>
</dbReference>
<dbReference type="InterPro" id="IPR001584">
    <property type="entry name" value="Integrase_cat-core"/>
</dbReference>
<protein>
    <submittedName>
        <fullName evidence="3">RE1 protein</fullName>
    </submittedName>
</protein>
<organism evidence="3 4">
    <name type="scientific">Symbiodinium necroappetens</name>
    <dbReference type="NCBI Taxonomy" id="1628268"/>
    <lineage>
        <taxon>Eukaryota</taxon>
        <taxon>Sar</taxon>
        <taxon>Alveolata</taxon>
        <taxon>Dinophyceae</taxon>
        <taxon>Suessiales</taxon>
        <taxon>Symbiodiniaceae</taxon>
        <taxon>Symbiodinium</taxon>
    </lineage>
</organism>
<dbReference type="Gene3D" id="3.30.420.10">
    <property type="entry name" value="Ribonuclease H-like superfamily/Ribonuclease H"/>
    <property type="match status" value="1"/>
</dbReference>
<evidence type="ECO:0000313" key="3">
    <source>
        <dbReference type="EMBL" id="CAE7928011.1"/>
    </source>
</evidence>
<dbReference type="PROSITE" id="PS50994">
    <property type="entry name" value="INTEGRASE"/>
    <property type="match status" value="1"/>
</dbReference>